<dbReference type="PANTHER" id="PTHR47340:SF1">
    <property type="entry name" value="DUPLICATED HOMEODOMAIN-LIKE SUPERFAMILY PROTEIN"/>
    <property type="match status" value="1"/>
</dbReference>
<accession>A0A8J5RS29</accession>
<feature type="coiled-coil region" evidence="1">
    <location>
        <begin position="282"/>
        <end position="309"/>
    </location>
</feature>
<keyword evidence="1" id="KW-0175">Coiled coil</keyword>
<dbReference type="OrthoDB" id="10258692at2759"/>
<reference evidence="3" key="2">
    <citation type="submission" date="2021-02" db="EMBL/GenBank/DDBJ databases">
        <authorList>
            <person name="Kimball J.A."/>
            <person name="Haas M.W."/>
            <person name="Macchietto M."/>
            <person name="Kono T."/>
            <person name="Duquette J."/>
            <person name="Shao M."/>
        </authorList>
    </citation>
    <scope>NUCLEOTIDE SEQUENCE</scope>
    <source>
        <tissue evidence="3">Fresh leaf tissue</tissue>
    </source>
</reference>
<dbReference type="Proteomes" id="UP000729402">
    <property type="component" value="Unassembled WGS sequence"/>
</dbReference>
<dbReference type="EMBL" id="JAAALK010000289">
    <property type="protein sequence ID" value="KAG8050588.1"/>
    <property type="molecule type" value="Genomic_DNA"/>
</dbReference>
<feature type="region of interest" description="Disordered" evidence="2">
    <location>
        <begin position="164"/>
        <end position="188"/>
    </location>
</feature>
<protein>
    <submittedName>
        <fullName evidence="3">Uncharacterized protein</fullName>
    </submittedName>
</protein>
<name>A0A8J5RS29_ZIZPA</name>
<dbReference type="AlphaFoldDB" id="A0A8J5RS29"/>
<evidence type="ECO:0000256" key="1">
    <source>
        <dbReference type="SAM" id="Coils"/>
    </source>
</evidence>
<organism evidence="3 4">
    <name type="scientific">Zizania palustris</name>
    <name type="common">Northern wild rice</name>
    <dbReference type="NCBI Taxonomy" id="103762"/>
    <lineage>
        <taxon>Eukaryota</taxon>
        <taxon>Viridiplantae</taxon>
        <taxon>Streptophyta</taxon>
        <taxon>Embryophyta</taxon>
        <taxon>Tracheophyta</taxon>
        <taxon>Spermatophyta</taxon>
        <taxon>Magnoliopsida</taxon>
        <taxon>Liliopsida</taxon>
        <taxon>Poales</taxon>
        <taxon>Poaceae</taxon>
        <taxon>BOP clade</taxon>
        <taxon>Oryzoideae</taxon>
        <taxon>Oryzeae</taxon>
        <taxon>Zizaniinae</taxon>
        <taxon>Zizania</taxon>
    </lineage>
</organism>
<proteinExistence type="predicted"/>
<evidence type="ECO:0000313" key="3">
    <source>
        <dbReference type="EMBL" id="KAG8050588.1"/>
    </source>
</evidence>
<comment type="caution">
    <text evidence="3">The sequence shown here is derived from an EMBL/GenBank/DDBJ whole genome shotgun (WGS) entry which is preliminary data.</text>
</comment>
<evidence type="ECO:0000313" key="4">
    <source>
        <dbReference type="Proteomes" id="UP000729402"/>
    </source>
</evidence>
<evidence type="ECO:0000256" key="2">
    <source>
        <dbReference type="SAM" id="MobiDB-lite"/>
    </source>
</evidence>
<reference evidence="3" key="1">
    <citation type="journal article" date="2021" name="bioRxiv">
        <title>Whole Genome Assembly and Annotation of Northern Wild Rice, Zizania palustris L., Supports a Whole Genome Duplication in the Zizania Genus.</title>
        <authorList>
            <person name="Haas M."/>
            <person name="Kono T."/>
            <person name="Macchietto M."/>
            <person name="Millas R."/>
            <person name="McGilp L."/>
            <person name="Shao M."/>
            <person name="Duquette J."/>
            <person name="Hirsch C.N."/>
            <person name="Kimball J."/>
        </authorList>
    </citation>
    <scope>NUCLEOTIDE SEQUENCE</scope>
    <source>
        <tissue evidence="3">Fresh leaf tissue</tissue>
    </source>
</reference>
<keyword evidence="4" id="KW-1185">Reference proteome</keyword>
<sequence>MSSFPLSKSDNILQNDRYISSSIMCRGVGLLQSPLLTTQALLLPPPPPLPPCPLARPQRLLLSPSLQKPMANLRSNVVPIGISTQSPFKEPRKRTRWEHLLGSMGQKAAKWSCPMSTSKVEIAVANDTTVPFSDISTQDMDRNILGKKARLAWGDGLANYEKQKVQGSSGAPVAGTKNEPGKMQGSQDSLMVGTKSDPGNTIGVVGPEFSGSSSQKSTLGDGVILGVDSKHDECTARLDSYPVKSVCALKPFLIDLLQPKDTYSGHSIYTTSVPFKQLLHLKAAILKELEQTECEIDSVERKIKSLSLNSGTKSPLILSTTAYVANKVFASSPPKDHVQPGGDYLRFQSKQEKHINTVNLEHIALADYDSRKLPVISSRCEEKLQNSNGMCCCYVQIS</sequence>
<gene>
    <name evidence="3" type="ORF">GUJ93_ZPchr0009g1451</name>
</gene>
<dbReference type="PANTHER" id="PTHR47340">
    <property type="entry name" value="DUPLICATED HOMEODOMAIN-LIKE SUPERFAMILY PROTEIN"/>
    <property type="match status" value="1"/>
</dbReference>